<dbReference type="EMBL" id="LUCH01004840">
    <property type="protein sequence ID" value="KAF5398598.1"/>
    <property type="molecule type" value="Genomic_DNA"/>
</dbReference>
<dbReference type="InterPro" id="IPR019002">
    <property type="entry name" value="Ribosome_biogenesis_Nop16"/>
</dbReference>
<dbReference type="PANTHER" id="PTHR13243">
    <property type="entry name" value="HSPC111 PROTEIN-RELATED"/>
    <property type="match status" value="1"/>
</dbReference>
<evidence type="ECO:0000256" key="3">
    <source>
        <dbReference type="ARBA" id="ARBA00015522"/>
    </source>
</evidence>
<name>A0A8J4SHZ3_9TREM</name>
<sequence>MAKKHSFRYSRNAKKLRKKEKARLKIKNPIIDSAWKHGLSVKSNFNRLGIAYDPNEVLKIPSRGFLQGTQEPIPPVQKKTKVVEALEQVAQQSKKKPVYVSEDDQLFCMYNLELYGDDFQAMTRDPKNVYQLTSKQLERLIDKFKNTPKYKTYLEDKQAGTFNIANIYDICVAK</sequence>
<evidence type="ECO:0000313" key="6">
    <source>
        <dbReference type="Proteomes" id="UP000748531"/>
    </source>
</evidence>
<dbReference type="PANTHER" id="PTHR13243:SF1">
    <property type="entry name" value="NUCLEOLAR PROTEIN 16"/>
    <property type="match status" value="1"/>
</dbReference>
<proteinExistence type="inferred from homology"/>
<organism evidence="5 6">
    <name type="scientific">Paragonimus heterotremus</name>
    <dbReference type="NCBI Taxonomy" id="100268"/>
    <lineage>
        <taxon>Eukaryota</taxon>
        <taxon>Metazoa</taxon>
        <taxon>Spiralia</taxon>
        <taxon>Lophotrochozoa</taxon>
        <taxon>Platyhelminthes</taxon>
        <taxon>Trematoda</taxon>
        <taxon>Digenea</taxon>
        <taxon>Plagiorchiida</taxon>
        <taxon>Troglotremata</taxon>
        <taxon>Troglotrematidae</taxon>
        <taxon>Paragonimus</taxon>
    </lineage>
</organism>
<comment type="subcellular location">
    <subcellularLocation>
        <location evidence="1">Nucleus</location>
        <location evidence="1">Nucleolus</location>
    </subcellularLocation>
</comment>
<protein>
    <recommendedName>
        <fullName evidence="3">Nucleolar protein 16</fullName>
    </recommendedName>
</protein>
<comment type="similarity">
    <text evidence="2">Belongs to the NOP16 family.</text>
</comment>
<evidence type="ECO:0000256" key="2">
    <source>
        <dbReference type="ARBA" id="ARBA00008479"/>
    </source>
</evidence>
<gene>
    <name evidence="5" type="ORF">PHET_08307</name>
</gene>
<dbReference type="AlphaFoldDB" id="A0A8J4SHZ3"/>
<comment type="caution">
    <text evidence="5">The sequence shown here is derived from an EMBL/GenBank/DDBJ whole genome shotgun (WGS) entry which is preliminary data.</text>
</comment>
<keyword evidence="4" id="KW-0539">Nucleus</keyword>
<evidence type="ECO:0000256" key="1">
    <source>
        <dbReference type="ARBA" id="ARBA00004604"/>
    </source>
</evidence>
<reference evidence="5" key="1">
    <citation type="submission" date="2019-05" db="EMBL/GenBank/DDBJ databases">
        <title>Annotation for the trematode Paragonimus heterotremus.</title>
        <authorList>
            <person name="Choi Y.-J."/>
        </authorList>
    </citation>
    <scope>NUCLEOTIDE SEQUENCE</scope>
    <source>
        <strain evidence="5">LC</strain>
    </source>
</reference>
<dbReference type="GO" id="GO:0005730">
    <property type="term" value="C:nucleolus"/>
    <property type="evidence" value="ECO:0007669"/>
    <property type="project" value="UniProtKB-SubCell"/>
</dbReference>
<dbReference type="Pfam" id="PF09420">
    <property type="entry name" value="Nop16"/>
    <property type="match status" value="2"/>
</dbReference>
<dbReference type="Proteomes" id="UP000748531">
    <property type="component" value="Unassembled WGS sequence"/>
</dbReference>
<evidence type="ECO:0000313" key="5">
    <source>
        <dbReference type="EMBL" id="KAF5398598.1"/>
    </source>
</evidence>
<dbReference type="GO" id="GO:0042273">
    <property type="term" value="P:ribosomal large subunit biogenesis"/>
    <property type="evidence" value="ECO:0007669"/>
    <property type="project" value="TreeGrafter"/>
</dbReference>
<accession>A0A8J4SHZ3</accession>
<dbReference type="OrthoDB" id="285729at2759"/>
<keyword evidence="6" id="KW-1185">Reference proteome</keyword>
<evidence type="ECO:0000256" key="4">
    <source>
        <dbReference type="ARBA" id="ARBA00023242"/>
    </source>
</evidence>